<dbReference type="Gene3D" id="2.30.40.10">
    <property type="entry name" value="Urease, subunit C, domain 1"/>
    <property type="match status" value="1"/>
</dbReference>
<reference evidence="3" key="1">
    <citation type="submission" date="2010-12" db="EMBL/GenBank/DDBJ databases">
        <title>Complete sequence of Desulfovibrio aespoeensis Aspo-2.</title>
        <authorList>
            <consortium name="US DOE Joint Genome Institute"/>
            <person name="Lucas S."/>
            <person name="Copeland A."/>
            <person name="Lapidus A."/>
            <person name="Cheng J.-F."/>
            <person name="Goodwin L."/>
            <person name="Pitluck S."/>
            <person name="Chertkov O."/>
            <person name="Misra M."/>
            <person name="Detter J.C."/>
            <person name="Han C."/>
            <person name="Tapia R."/>
            <person name="Land M."/>
            <person name="Hauser L."/>
            <person name="Kyrpides N."/>
            <person name="Ivanova N."/>
            <person name="Ovchinnikova G."/>
            <person name="Pedersen K."/>
            <person name="Jagevall S."/>
            <person name="Hazen T."/>
            <person name="Woyke T."/>
        </authorList>
    </citation>
    <scope>NUCLEOTIDE SEQUENCE [LARGE SCALE GENOMIC DNA]</scope>
    <source>
        <strain evidence="3">ATCC 700646 / DSM 10631 / Aspo-2</strain>
    </source>
</reference>
<dbReference type="GO" id="GO:0016810">
    <property type="term" value="F:hydrolase activity, acting on carbon-nitrogen (but not peptide) bonds"/>
    <property type="evidence" value="ECO:0007669"/>
    <property type="project" value="InterPro"/>
</dbReference>
<dbReference type="SUPFAM" id="SSF51338">
    <property type="entry name" value="Composite domain of metallo-dependent hydrolases"/>
    <property type="match status" value="1"/>
</dbReference>
<dbReference type="HOGENOM" id="CLU_023620_1_1_7"/>
<dbReference type="RefSeq" id="WP_013513169.1">
    <property type="nucleotide sequence ID" value="NC_014844.1"/>
</dbReference>
<reference evidence="2 3" key="2">
    <citation type="journal article" date="2014" name="Genome Announc.">
        <title>Complete Genome Sequence of the Subsurface, Mesophilic Sulfate-Reducing Bacterium Desulfovibrio aespoeensis Aspo-2.</title>
        <authorList>
            <person name="Pedersen K."/>
            <person name="Bengtsson A."/>
            <person name="Edlund J."/>
            <person name="Rabe L."/>
            <person name="Hazen T."/>
            <person name="Chakraborty R."/>
            <person name="Goodwin L."/>
            <person name="Shapiro N."/>
        </authorList>
    </citation>
    <scope>NUCLEOTIDE SEQUENCE [LARGE SCALE GENOMIC DNA]</scope>
    <source>
        <strain evidence="3">ATCC 700646 / DSM 10631 / Aspo-2</strain>
    </source>
</reference>
<dbReference type="Gene3D" id="3.40.50.10910">
    <property type="entry name" value="Amidohydrolase"/>
    <property type="match status" value="1"/>
</dbReference>
<proteinExistence type="predicted"/>
<sequence precursor="true">MNRREFLAALGVVAAWSPWRIVPALAAPRIKAPAPVRDPILDPVHDPTRFVAGARYAVTGTLIRGDSGPPQPDMAVLVAHGRIEAILAATDPDRARAVASVPVLAVPGATILPGIVNCHVHGLHASNERRERYLVNGVTSIGDAASPLSALPLLLDSPSGRTATAACAGPMLCPPGGYPLTVHSPDHGLTVASPHQARERVRQLADAGVNTVKFAFEPGPNVRPWPLFDAATARAICDEARRLGLTTRCHVEDCGGLEPALDAGAQTVEHVPHRWITANGPCPVLTAGEHPEPVPHLLRLLERMAREKIIMTPTLDVLTRSLWNGPALFATVRAFAAMGGRIALGNDHPYRRTGAGMPLREMDLLRQAGLTMTAIIGAATRTSALACNLADRGAIEPGMAADLLLVRGDLAAGLHPLAAPLCVIKDGRIAAPLAGQG</sequence>
<dbReference type="Gene3D" id="3.30.110.90">
    <property type="entry name" value="Amidohydrolase"/>
    <property type="match status" value="1"/>
</dbReference>
<dbReference type="InterPro" id="IPR051781">
    <property type="entry name" value="Metallo-dep_Hydrolase"/>
</dbReference>
<dbReference type="InterPro" id="IPR013108">
    <property type="entry name" value="Amidohydro_3"/>
</dbReference>
<keyword evidence="2" id="KW-0378">Hydrolase</keyword>
<dbReference type="EMBL" id="CP002431">
    <property type="protein sequence ID" value="ADU61232.1"/>
    <property type="molecule type" value="Genomic_DNA"/>
</dbReference>
<accession>E6VV81</accession>
<feature type="domain" description="Amidohydrolase 3" evidence="1">
    <location>
        <begin position="217"/>
        <end position="429"/>
    </location>
</feature>
<gene>
    <name evidence="2" type="ordered locus">Daes_0205</name>
</gene>
<name>E6VV81_PSEA9</name>
<dbReference type="Proteomes" id="UP000002191">
    <property type="component" value="Chromosome"/>
</dbReference>
<evidence type="ECO:0000313" key="3">
    <source>
        <dbReference type="Proteomes" id="UP000002191"/>
    </source>
</evidence>
<organism evidence="2 3">
    <name type="scientific">Pseudodesulfovibrio aespoeensis (strain ATCC 700646 / DSM 10631 / Aspo-2)</name>
    <name type="common">Desulfovibrio aespoeensis</name>
    <dbReference type="NCBI Taxonomy" id="643562"/>
    <lineage>
        <taxon>Bacteria</taxon>
        <taxon>Pseudomonadati</taxon>
        <taxon>Thermodesulfobacteriota</taxon>
        <taxon>Desulfovibrionia</taxon>
        <taxon>Desulfovibrionales</taxon>
        <taxon>Desulfovibrionaceae</taxon>
    </lineage>
</organism>
<evidence type="ECO:0000313" key="2">
    <source>
        <dbReference type="EMBL" id="ADU61232.1"/>
    </source>
</evidence>
<dbReference type="STRING" id="643562.Daes_0205"/>
<keyword evidence="3" id="KW-1185">Reference proteome</keyword>
<dbReference type="AlphaFoldDB" id="E6VV81"/>
<dbReference type="KEGG" id="das:Daes_0205"/>
<dbReference type="PANTHER" id="PTHR43135">
    <property type="entry name" value="ALPHA-D-RIBOSE 1-METHYLPHOSPHONATE 5-TRIPHOSPHATE DIPHOSPHATASE"/>
    <property type="match status" value="1"/>
</dbReference>
<dbReference type="InterPro" id="IPR032466">
    <property type="entry name" value="Metal_Hydrolase"/>
</dbReference>
<dbReference type="PANTHER" id="PTHR43135:SF3">
    <property type="entry name" value="ALPHA-D-RIBOSE 1-METHYLPHOSPHONATE 5-TRIPHOSPHATE DIPHOSPHATASE"/>
    <property type="match status" value="1"/>
</dbReference>
<dbReference type="InterPro" id="IPR011059">
    <property type="entry name" value="Metal-dep_hydrolase_composite"/>
</dbReference>
<dbReference type="Pfam" id="PF07969">
    <property type="entry name" value="Amidohydro_3"/>
    <property type="match status" value="1"/>
</dbReference>
<dbReference type="SUPFAM" id="SSF51556">
    <property type="entry name" value="Metallo-dependent hydrolases"/>
    <property type="match status" value="1"/>
</dbReference>
<protein>
    <submittedName>
        <fullName evidence="2">Amidohydrolase</fullName>
    </submittedName>
</protein>
<evidence type="ECO:0000259" key="1">
    <source>
        <dbReference type="Pfam" id="PF07969"/>
    </source>
</evidence>
<dbReference type="Gene3D" id="1.20.58.520">
    <property type="entry name" value="Amidohydrolase"/>
    <property type="match status" value="1"/>
</dbReference>
<dbReference type="eggNOG" id="COG1228">
    <property type="taxonomic scope" value="Bacteria"/>
</dbReference>